<name>B0W0W6_CULQU</name>
<gene>
    <name evidence="3" type="primary">6031573</name>
    <name evidence="2" type="ORF">CpipJ_CPIJ000587</name>
</gene>
<evidence type="ECO:0000313" key="4">
    <source>
        <dbReference type="Proteomes" id="UP000002320"/>
    </source>
</evidence>
<reference evidence="3" key="2">
    <citation type="submission" date="2021-02" db="UniProtKB">
        <authorList>
            <consortium name="EnsemblMetazoa"/>
        </authorList>
    </citation>
    <scope>IDENTIFICATION</scope>
    <source>
        <strain evidence="3">JHB</strain>
    </source>
</reference>
<evidence type="ECO:0000256" key="1">
    <source>
        <dbReference type="SAM" id="Phobius"/>
    </source>
</evidence>
<evidence type="ECO:0000313" key="2">
    <source>
        <dbReference type="EMBL" id="EDS42783.1"/>
    </source>
</evidence>
<dbReference type="EMBL" id="DS231819">
    <property type="protein sequence ID" value="EDS42783.1"/>
    <property type="molecule type" value="Genomic_DNA"/>
</dbReference>
<sequence length="105" mass="12053">VVEFVEVVFALFFFQRVVQNNRHRKGRKIRGESISALGLLLIYLCVCVGVRSCLVCLTIVLLSRSQRDSRQFFCHHIQTDTQVDDFDVRFTVVLLCLSVISLCIC</sequence>
<dbReference type="EnsemblMetazoa" id="CPIJ000587-RA">
    <property type="protein sequence ID" value="CPIJ000587-PA"/>
    <property type="gene ID" value="CPIJ000587"/>
</dbReference>
<keyword evidence="1" id="KW-0472">Membrane</keyword>
<accession>B0W0W6</accession>
<feature type="transmembrane region" description="Helical" evidence="1">
    <location>
        <begin position="40"/>
        <end position="62"/>
    </location>
</feature>
<keyword evidence="4" id="KW-1185">Reference proteome</keyword>
<evidence type="ECO:0000313" key="3">
    <source>
        <dbReference type="EnsemblMetazoa" id="CPIJ000587-PA"/>
    </source>
</evidence>
<keyword evidence="1" id="KW-0812">Transmembrane</keyword>
<reference evidence="2" key="1">
    <citation type="submission" date="2007-03" db="EMBL/GenBank/DDBJ databases">
        <title>Annotation of Culex pipiens quinquefasciatus.</title>
        <authorList>
            <consortium name="The Broad Institute Genome Sequencing Platform"/>
            <person name="Atkinson P.W."/>
            <person name="Hemingway J."/>
            <person name="Christensen B.M."/>
            <person name="Higgs S."/>
            <person name="Kodira C."/>
            <person name="Hannick L."/>
            <person name="Megy K."/>
            <person name="O'Leary S."/>
            <person name="Pearson M."/>
            <person name="Haas B.J."/>
            <person name="Mauceli E."/>
            <person name="Wortman J.R."/>
            <person name="Lee N.H."/>
            <person name="Guigo R."/>
            <person name="Stanke M."/>
            <person name="Alvarado L."/>
            <person name="Amedeo P."/>
            <person name="Antoine C.H."/>
            <person name="Arensburger P."/>
            <person name="Bidwell S.L."/>
            <person name="Crawford M."/>
            <person name="Camaro F."/>
            <person name="Devon K."/>
            <person name="Engels R."/>
            <person name="Hammond M."/>
            <person name="Howarth C."/>
            <person name="Koehrsen M."/>
            <person name="Lawson D."/>
            <person name="Montgomery P."/>
            <person name="Nene V."/>
            <person name="Nusbaum C."/>
            <person name="Puiu D."/>
            <person name="Romero-Severson J."/>
            <person name="Severson D.W."/>
            <person name="Shumway M."/>
            <person name="Sisk P."/>
            <person name="Stolte C."/>
            <person name="Zeng Q."/>
            <person name="Eisenstadt E."/>
            <person name="Fraser-Liggett C."/>
            <person name="Strausberg R."/>
            <person name="Galagan J."/>
            <person name="Birren B."/>
            <person name="Collins F.H."/>
        </authorList>
    </citation>
    <scope>NUCLEOTIDE SEQUENCE [LARGE SCALE GENOMIC DNA]</scope>
    <source>
        <strain evidence="2">JHB</strain>
    </source>
</reference>
<dbReference type="HOGENOM" id="CLU_2243177_0_0_1"/>
<dbReference type="KEGG" id="cqu:CpipJ_CPIJ000587"/>
<dbReference type="Proteomes" id="UP000002320">
    <property type="component" value="Unassembled WGS sequence"/>
</dbReference>
<organism>
    <name type="scientific">Culex quinquefasciatus</name>
    <name type="common">Southern house mosquito</name>
    <name type="synonym">Culex pungens</name>
    <dbReference type="NCBI Taxonomy" id="7176"/>
    <lineage>
        <taxon>Eukaryota</taxon>
        <taxon>Metazoa</taxon>
        <taxon>Ecdysozoa</taxon>
        <taxon>Arthropoda</taxon>
        <taxon>Hexapoda</taxon>
        <taxon>Insecta</taxon>
        <taxon>Pterygota</taxon>
        <taxon>Neoptera</taxon>
        <taxon>Endopterygota</taxon>
        <taxon>Diptera</taxon>
        <taxon>Nematocera</taxon>
        <taxon>Culicoidea</taxon>
        <taxon>Culicidae</taxon>
        <taxon>Culicinae</taxon>
        <taxon>Culicini</taxon>
        <taxon>Culex</taxon>
        <taxon>Culex</taxon>
    </lineage>
</organism>
<dbReference type="InParanoid" id="B0W0W6"/>
<protein>
    <submittedName>
        <fullName evidence="2 3">Uncharacterized protein</fullName>
    </submittedName>
</protein>
<feature type="non-terminal residue" evidence="2">
    <location>
        <position position="1"/>
    </location>
</feature>
<proteinExistence type="predicted"/>
<keyword evidence="1" id="KW-1133">Transmembrane helix</keyword>
<dbReference type="AlphaFoldDB" id="B0W0W6"/>
<dbReference type="VEuPathDB" id="VectorBase:CPIJ000587"/>